<keyword evidence="5 9" id="KW-0227">DNA damage</keyword>
<evidence type="ECO:0000256" key="1">
    <source>
        <dbReference type="ARBA" id="ARBA00003618"/>
    </source>
</evidence>
<name>A0A0D2G7K3_9BACT</name>
<dbReference type="InterPro" id="IPR003395">
    <property type="entry name" value="RecF/RecN/SMC_N"/>
</dbReference>
<comment type="function">
    <text evidence="1 9">May be involved in recombinational repair of damaged DNA.</text>
</comment>
<evidence type="ECO:0000256" key="10">
    <source>
        <dbReference type="SAM" id="Coils"/>
    </source>
</evidence>
<dbReference type="PATRIC" id="fig|1429043.3.peg.5797"/>
<keyword evidence="7 9" id="KW-0234">DNA repair</keyword>
<dbReference type="OrthoDB" id="9806954at2"/>
<evidence type="ECO:0000256" key="3">
    <source>
        <dbReference type="ARBA" id="ARBA00021315"/>
    </source>
</evidence>
<reference evidence="12 13" key="1">
    <citation type="submission" date="2013-11" db="EMBL/GenBank/DDBJ databases">
        <title>Metagenomic analysis of a methanogenic consortium involved in long chain n-alkane degradation.</title>
        <authorList>
            <person name="Davidova I.A."/>
            <person name="Callaghan A.V."/>
            <person name="Wawrik B."/>
            <person name="Pruitt S."/>
            <person name="Marks C."/>
            <person name="Duncan K.E."/>
            <person name="Suflita J.M."/>
        </authorList>
    </citation>
    <scope>NUCLEOTIDE SEQUENCE [LARGE SCALE GENOMIC DNA]</scope>
    <source>
        <strain evidence="12 13">SPR</strain>
    </source>
</reference>
<feature type="coiled-coil region" evidence="10">
    <location>
        <begin position="310"/>
        <end position="354"/>
    </location>
</feature>
<evidence type="ECO:0000256" key="4">
    <source>
        <dbReference type="ARBA" id="ARBA00022741"/>
    </source>
</evidence>
<dbReference type="EMBL" id="AZAC01000078">
    <property type="protein sequence ID" value="KIX10927.1"/>
    <property type="molecule type" value="Genomic_DNA"/>
</dbReference>
<evidence type="ECO:0000256" key="6">
    <source>
        <dbReference type="ARBA" id="ARBA00022840"/>
    </source>
</evidence>
<dbReference type="GO" id="GO:0043590">
    <property type="term" value="C:bacterial nucleoid"/>
    <property type="evidence" value="ECO:0007669"/>
    <property type="project" value="TreeGrafter"/>
</dbReference>
<comment type="caution">
    <text evidence="12">The sequence shown here is derived from an EMBL/GenBank/DDBJ whole genome shotgun (WGS) entry which is preliminary data.</text>
</comment>
<feature type="coiled-coil region" evidence="10">
    <location>
        <begin position="147"/>
        <end position="198"/>
    </location>
</feature>
<evidence type="ECO:0000256" key="8">
    <source>
        <dbReference type="ARBA" id="ARBA00033408"/>
    </source>
</evidence>
<dbReference type="AlphaFoldDB" id="A0A0D2G7K3"/>
<proteinExistence type="inferred from homology"/>
<evidence type="ECO:0000256" key="2">
    <source>
        <dbReference type="ARBA" id="ARBA00009441"/>
    </source>
</evidence>
<dbReference type="FunCoup" id="A0A0D2G7K3">
    <property type="interactions" value="450"/>
</dbReference>
<dbReference type="InterPro" id="IPR004604">
    <property type="entry name" value="DNA_recomb/repair_RecN"/>
</dbReference>
<comment type="similarity">
    <text evidence="2 9">Belongs to the RecN family.</text>
</comment>
<dbReference type="GO" id="GO:0006281">
    <property type="term" value="P:DNA repair"/>
    <property type="evidence" value="ECO:0007669"/>
    <property type="project" value="UniProtKB-KW"/>
</dbReference>
<accession>A0A0D2G7K3</accession>
<evidence type="ECO:0000256" key="9">
    <source>
        <dbReference type="PIRNR" id="PIRNR003128"/>
    </source>
</evidence>
<evidence type="ECO:0000259" key="11">
    <source>
        <dbReference type="Pfam" id="PF02463"/>
    </source>
</evidence>
<dbReference type="CDD" id="cd03241">
    <property type="entry name" value="ABC_RecN"/>
    <property type="match status" value="2"/>
</dbReference>
<dbReference type="STRING" id="1429043.X474_27340"/>
<dbReference type="PIRSF" id="PIRSF003128">
    <property type="entry name" value="RecN"/>
    <property type="match status" value="1"/>
</dbReference>
<feature type="domain" description="RecF/RecN/SMC N-terminal" evidence="11">
    <location>
        <begin position="2"/>
        <end position="512"/>
    </location>
</feature>
<keyword evidence="4" id="KW-0547">Nucleotide-binding</keyword>
<dbReference type="InParanoid" id="A0A0D2G7K3"/>
<keyword evidence="6" id="KW-0067">ATP-binding</keyword>
<evidence type="ECO:0000313" key="12">
    <source>
        <dbReference type="EMBL" id="KIX10927.1"/>
    </source>
</evidence>
<dbReference type="GO" id="GO:0005524">
    <property type="term" value="F:ATP binding"/>
    <property type="evidence" value="ECO:0007669"/>
    <property type="project" value="UniProtKB-KW"/>
</dbReference>
<evidence type="ECO:0000256" key="5">
    <source>
        <dbReference type="ARBA" id="ARBA00022763"/>
    </source>
</evidence>
<dbReference type="FunFam" id="3.40.50.300:FF:000356">
    <property type="entry name" value="DNA repair protein RecN"/>
    <property type="match status" value="1"/>
</dbReference>
<dbReference type="GO" id="GO:0006310">
    <property type="term" value="P:DNA recombination"/>
    <property type="evidence" value="ECO:0007669"/>
    <property type="project" value="InterPro"/>
</dbReference>
<dbReference type="InterPro" id="IPR027417">
    <property type="entry name" value="P-loop_NTPase"/>
</dbReference>
<dbReference type="Gene3D" id="3.40.50.300">
    <property type="entry name" value="P-loop containing nucleotide triphosphate hydrolases"/>
    <property type="match status" value="2"/>
</dbReference>
<organism evidence="12 13">
    <name type="scientific">Dethiosulfatarculus sandiegensis</name>
    <dbReference type="NCBI Taxonomy" id="1429043"/>
    <lineage>
        <taxon>Bacteria</taxon>
        <taxon>Pseudomonadati</taxon>
        <taxon>Thermodesulfobacteriota</taxon>
        <taxon>Desulfarculia</taxon>
        <taxon>Desulfarculales</taxon>
        <taxon>Desulfarculaceae</taxon>
        <taxon>Dethiosulfatarculus</taxon>
    </lineage>
</organism>
<keyword evidence="10" id="KW-0175">Coiled coil</keyword>
<protein>
    <recommendedName>
        <fullName evidence="3 9">DNA repair protein RecN</fullName>
    </recommendedName>
    <alternativeName>
        <fullName evidence="8 9">Recombination protein N</fullName>
    </alternativeName>
</protein>
<dbReference type="RefSeq" id="WP_044352751.1">
    <property type="nucleotide sequence ID" value="NZ_AZAC01000078.1"/>
</dbReference>
<dbReference type="PANTHER" id="PTHR11059:SF0">
    <property type="entry name" value="DNA REPAIR PROTEIN RECN"/>
    <property type="match status" value="1"/>
</dbReference>
<dbReference type="GO" id="GO:0009432">
    <property type="term" value="P:SOS response"/>
    <property type="evidence" value="ECO:0007669"/>
    <property type="project" value="TreeGrafter"/>
</dbReference>
<dbReference type="Pfam" id="PF02463">
    <property type="entry name" value="SMC_N"/>
    <property type="match status" value="1"/>
</dbReference>
<dbReference type="Proteomes" id="UP000032233">
    <property type="component" value="Unassembled WGS sequence"/>
</dbReference>
<evidence type="ECO:0000313" key="13">
    <source>
        <dbReference type="Proteomes" id="UP000032233"/>
    </source>
</evidence>
<evidence type="ECO:0000256" key="7">
    <source>
        <dbReference type="ARBA" id="ARBA00023204"/>
    </source>
</evidence>
<keyword evidence="13" id="KW-1185">Reference proteome</keyword>
<dbReference type="NCBIfam" id="TIGR00634">
    <property type="entry name" value="recN"/>
    <property type="match status" value="1"/>
</dbReference>
<gene>
    <name evidence="12" type="ORF">X474_27340</name>
</gene>
<dbReference type="PANTHER" id="PTHR11059">
    <property type="entry name" value="DNA REPAIR PROTEIN RECN"/>
    <property type="match status" value="1"/>
</dbReference>
<sequence>MLSFLRIKDFALIKSLEMELGPGLTVITGETGAGKSIILAALSLILGQRATSGLIRENSDSAVVEALFELSQPSPAGDLLEDPQEDRELVIKRVVNQQGRNRVQINGSLANLSRLTELAPFLVSICGQHAHQSLLSPEEHLYLLDAFANLEENRRQVEKGVAELKKLSNQIRKTQKDLADRELKRDFLNLQINELEAAGLDPAEEANLKAERSFLANAEKVMRLGSGADHTLYAADQDSVLENLSKVRDMLIDLARIDPRVKTMADTVEEAYYQLDDVGTELRDYLAGLSFDHGRLDWLESRLASLQRLVRKYGGDVESALKTLEQAKRELAGLEKGEDTLKELEGKYSRVLEQTLALAGDLSTGRKDSGRKLARAVEGELKELGMEHCRFEIRFKHPNANALETEKGPLSPSGLEEVHFYLAPNPGEGYRPLAQIASGGELSRILLALQALAAHKRSAGLQVFDEVDAGIGGAIGSAVGRKLARLSKDMQVICITHLPQIAAWGDRHFVVRKEVANGRTITNLIRLDQDKRIHELTRMLAGEGDGQAAREHARQMLSAAFEQKQNPRPVV</sequence>
<dbReference type="SUPFAM" id="SSF52540">
    <property type="entry name" value="P-loop containing nucleoside triphosphate hydrolases"/>
    <property type="match status" value="1"/>
</dbReference>